<dbReference type="AlphaFoldDB" id="A0A4P7QDZ8"/>
<keyword evidence="2" id="KW-1185">Reference proteome</keyword>
<dbReference type="EMBL" id="CP039247">
    <property type="protein sequence ID" value="QCB27785.1"/>
    <property type="molecule type" value="Genomic_DNA"/>
</dbReference>
<dbReference type="KEGG" id="cee:CENDO_02435"/>
<accession>A0A4P7QDZ8</accession>
<reference evidence="1 2" key="1">
    <citation type="submission" date="2019-04" db="EMBL/GenBank/DDBJ databases">
        <title>Corynebacterium endometrii sp. nov., isolated from the uterus of a cow with endometritis.</title>
        <authorList>
            <person name="Ballas P."/>
            <person name="Ruckert C."/>
            <person name="Wagener K."/>
            <person name="Drillich M."/>
            <person name="Kaempfer P."/>
            <person name="Busse H.-J."/>
            <person name="Ehling-Schulz M."/>
        </authorList>
    </citation>
    <scope>NUCLEOTIDE SEQUENCE [LARGE SCALE GENOMIC DNA]</scope>
    <source>
        <strain evidence="1 2">LMM-1653</strain>
    </source>
</reference>
<evidence type="ECO:0000313" key="1">
    <source>
        <dbReference type="EMBL" id="QCB27785.1"/>
    </source>
</evidence>
<protein>
    <submittedName>
        <fullName evidence="1">Uncharacterized protein</fullName>
    </submittedName>
</protein>
<organism evidence="1 2">
    <name type="scientific">Corynebacterium endometrii</name>
    <dbReference type="NCBI Taxonomy" id="2488819"/>
    <lineage>
        <taxon>Bacteria</taxon>
        <taxon>Bacillati</taxon>
        <taxon>Actinomycetota</taxon>
        <taxon>Actinomycetes</taxon>
        <taxon>Mycobacteriales</taxon>
        <taxon>Corynebacteriaceae</taxon>
        <taxon>Corynebacterium</taxon>
    </lineage>
</organism>
<dbReference type="Proteomes" id="UP000296352">
    <property type="component" value="Chromosome"/>
</dbReference>
<evidence type="ECO:0000313" key="2">
    <source>
        <dbReference type="Proteomes" id="UP000296352"/>
    </source>
</evidence>
<sequence>MDGTAAAASVTGVHYPADAIIFNVYPGGGE</sequence>
<name>A0A4P7QDZ8_9CORY</name>
<gene>
    <name evidence="1" type="ORF">CENDO_02435</name>
</gene>
<proteinExistence type="predicted"/>